<evidence type="ECO:0000256" key="2">
    <source>
        <dbReference type="ARBA" id="ARBA00023136"/>
    </source>
</evidence>
<evidence type="ECO:0000313" key="4">
    <source>
        <dbReference type="EMBL" id="POH60458.1"/>
    </source>
</evidence>
<dbReference type="SUPFAM" id="SSF56601">
    <property type="entry name" value="beta-lactamase/transpeptidase-like"/>
    <property type="match status" value="1"/>
</dbReference>
<dbReference type="Proteomes" id="UP000237104">
    <property type="component" value="Unassembled WGS sequence"/>
</dbReference>
<gene>
    <name evidence="4" type="ORF">C3B59_15995</name>
</gene>
<dbReference type="Pfam" id="PF00144">
    <property type="entry name" value="Beta-lactamase"/>
    <property type="match status" value="1"/>
</dbReference>
<proteinExistence type="predicted"/>
<evidence type="ECO:0000259" key="3">
    <source>
        <dbReference type="Pfam" id="PF00144"/>
    </source>
</evidence>
<comment type="caution">
    <text evidence="4">The sequence shown here is derived from an EMBL/GenBank/DDBJ whole genome shotgun (WGS) entry which is preliminary data.</text>
</comment>
<evidence type="ECO:0000256" key="1">
    <source>
        <dbReference type="ARBA" id="ARBA00004370"/>
    </source>
</evidence>
<dbReference type="InterPro" id="IPR001466">
    <property type="entry name" value="Beta-lactam-related"/>
</dbReference>
<accession>A0A2S3Z6L7</accession>
<dbReference type="OrthoDB" id="9809635at2"/>
<protein>
    <submittedName>
        <fullName evidence="4">Penicillin-binding protein</fullName>
    </submittedName>
</protein>
<organism evidence="4 5">
    <name type="scientific">Cryobacterium zongtaii</name>
    <dbReference type="NCBI Taxonomy" id="1259217"/>
    <lineage>
        <taxon>Bacteria</taxon>
        <taxon>Bacillati</taxon>
        <taxon>Actinomycetota</taxon>
        <taxon>Actinomycetes</taxon>
        <taxon>Micrococcales</taxon>
        <taxon>Microbacteriaceae</taxon>
        <taxon>Cryobacterium</taxon>
    </lineage>
</organism>
<dbReference type="RefSeq" id="WP_103432253.1">
    <property type="nucleotide sequence ID" value="NZ_PPXF01000060.1"/>
</dbReference>
<sequence length="335" mass="36825">MDTQAIQTFLDDSDFSGVVLVRDGDRTIFEAARGFATPRWPVPNTLDTRFDTASITKLFTSVAVLQQVDAGRLDLEASIHEYVDLGGSSIGTDVTLLHLLTHTSGIADDVDEEAGEDYDEYWAVTPNYSLIETIDFLPLFADKPRLAPPGVQVEDCNVGYILAGLAVERATGLSYRDYVRDEVFARSGMADSGFFDRRDAVERVAEGWDRREDGSWVSNIYSSPAIGSPDSGAHTTAGDLMNFLNAVRGGQLLSKEYTDEFFTPQVDYDDDVKYGFGLEFDLDDNGKVRSYYKDGVNAGASGILRHYPKSGLDVVVLSNAEEGAWDLVVEIDAQF</sequence>
<dbReference type="EMBL" id="PPXF01000060">
    <property type="protein sequence ID" value="POH60458.1"/>
    <property type="molecule type" value="Genomic_DNA"/>
</dbReference>
<keyword evidence="2" id="KW-0472">Membrane</keyword>
<comment type="subcellular location">
    <subcellularLocation>
        <location evidence="1">Membrane</location>
    </subcellularLocation>
</comment>
<feature type="domain" description="Beta-lactamase-related" evidence="3">
    <location>
        <begin position="4"/>
        <end position="329"/>
    </location>
</feature>
<evidence type="ECO:0000313" key="5">
    <source>
        <dbReference type="Proteomes" id="UP000237104"/>
    </source>
</evidence>
<dbReference type="Gene3D" id="3.40.710.10">
    <property type="entry name" value="DD-peptidase/beta-lactamase superfamily"/>
    <property type="match status" value="1"/>
</dbReference>
<dbReference type="InterPro" id="IPR012338">
    <property type="entry name" value="Beta-lactam/transpept-like"/>
</dbReference>
<dbReference type="InterPro" id="IPR050491">
    <property type="entry name" value="AmpC-like"/>
</dbReference>
<reference evidence="4 5" key="1">
    <citation type="submission" date="2018-01" db="EMBL/GenBank/DDBJ databases">
        <title>Cryobacterium sp. nov., from glaciers in China.</title>
        <authorList>
            <person name="Liu Q."/>
            <person name="Xin Y.-H."/>
        </authorList>
    </citation>
    <scope>NUCLEOTIDE SEQUENCE [LARGE SCALE GENOMIC DNA]</scope>
    <source>
        <strain evidence="4 5">TMB1-8</strain>
    </source>
</reference>
<dbReference type="AlphaFoldDB" id="A0A2S3Z6L7"/>
<dbReference type="PANTHER" id="PTHR46825">
    <property type="entry name" value="D-ALANYL-D-ALANINE-CARBOXYPEPTIDASE/ENDOPEPTIDASE AMPH"/>
    <property type="match status" value="1"/>
</dbReference>
<dbReference type="PANTHER" id="PTHR46825:SF11">
    <property type="entry name" value="PENICILLIN-BINDING PROTEIN 4"/>
    <property type="match status" value="1"/>
</dbReference>
<dbReference type="GO" id="GO:0016020">
    <property type="term" value="C:membrane"/>
    <property type="evidence" value="ECO:0007669"/>
    <property type="project" value="UniProtKB-SubCell"/>
</dbReference>
<name>A0A2S3Z6L7_9MICO</name>